<dbReference type="GO" id="GO:0008270">
    <property type="term" value="F:zinc ion binding"/>
    <property type="evidence" value="ECO:0007669"/>
    <property type="project" value="InterPro"/>
</dbReference>
<dbReference type="AlphaFoldDB" id="A0A507AXH0"/>
<feature type="compositionally biased region" description="Low complexity" evidence="2">
    <location>
        <begin position="439"/>
        <end position="463"/>
    </location>
</feature>
<accession>A0A507AXH0</accession>
<dbReference type="PANTHER" id="PTHR47785">
    <property type="entry name" value="ZN(II)2CYS6 TRANSCRIPTION FACTOR (EUROFUNG)-RELATED-RELATED"/>
    <property type="match status" value="1"/>
</dbReference>
<dbReference type="PROSITE" id="PS00463">
    <property type="entry name" value="ZN2_CY6_FUNGAL_1"/>
    <property type="match status" value="1"/>
</dbReference>
<protein>
    <recommendedName>
        <fullName evidence="3">Zn(2)-C6 fungal-type domain-containing protein</fullName>
    </recommendedName>
</protein>
<feature type="region of interest" description="Disordered" evidence="2">
    <location>
        <begin position="1"/>
        <end position="45"/>
    </location>
</feature>
<dbReference type="PROSITE" id="PS50048">
    <property type="entry name" value="ZN2_CY6_FUNGAL_2"/>
    <property type="match status" value="1"/>
</dbReference>
<feature type="compositionally biased region" description="Polar residues" evidence="2">
    <location>
        <begin position="204"/>
        <end position="221"/>
    </location>
</feature>
<dbReference type="InterPro" id="IPR001138">
    <property type="entry name" value="Zn2Cys6_DnaBD"/>
</dbReference>
<dbReference type="InParanoid" id="A0A507AXH0"/>
<dbReference type="GeneID" id="41975312"/>
<organism evidence="4 5">
    <name type="scientific">Thyridium curvatum</name>
    <dbReference type="NCBI Taxonomy" id="1093900"/>
    <lineage>
        <taxon>Eukaryota</taxon>
        <taxon>Fungi</taxon>
        <taxon>Dikarya</taxon>
        <taxon>Ascomycota</taxon>
        <taxon>Pezizomycotina</taxon>
        <taxon>Sordariomycetes</taxon>
        <taxon>Sordariomycetidae</taxon>
        <taxon>Thyridiales</taxon>
        <taxon>Thyridiaceae</taxon>
        <taxon>Thyridium</taxon>
    </lineage>
</organism>
<dbReference type="STRING" id="1093900.A0A507AXH0"/>
<name>A0A507AXH0_9PEZI</name>
<sequence length="687" mass="76640">MPSTPTRDTGLGLQGQGPTQTPGQGTRSSLSAEQRHAQKARFRATSYPRRRAVTACESCRVRKTKCDNERPRCSACIKNDVSCSYDPRLDHSSFDPASLLILEKLNEVSLKLDNIGSTAAGAQVPRAAQPLVWDVGAIGDSLGADQVADQLAEPVQVVDELCSIDSLEVSAVFASTDHLLTWPIFAGQWPKDLLSQELLAGSFQSSQPATEESTPSVQQHQKPGIREEDAPQLVDRFLHFVYPKNPILYTRQIREYARRIAEDGFGWDAPSCLVLLACALGAIALPFDPIDEEGKLHGRYSVDEVATRHRTAEAYFQAARKRLGLLEIGLAASQCHMLCCIFLFYTMRPIQAWSATHQAASTLALHLQAQAALEKRGDRTQQMTDLSEKRLEQRLYWTVLKSECEVRTELDFPQSDLCKLNYPYLFPSPPTPSPPSPVQSPQGPTPASIATPSTQATSTMSSSSYQKVEEQSWFYYLSEIALRRIQNRVLNAFYKQDHESWARMGVERMASIASGIEDQLAIWYSSLPESIRFDNLGPDQQFDELRLVTQGRCQTIKELLYRPFLYLAIHSPEASNDTSTGATLASFVEKALDICNQFHTGLSITHRHHGTWYGLRVSAATGLILVAANMRGLITWTSTLDNGEVQENRYGRAIRICIEKLRYWEAESPDIMRAREILEHLLFNGAG</sequence>
<dbReference type="InterPro" id="IPR053181">
    <property type="entry name" value="EcdB-like_regulator"/>
</dbReference>
<keyword evidence="1" id="KW-0539">Nucleus</keyword>
<feature type="compositionally biased region" description="Low complexity" evidence="2">
    <location>
        <begin position="16"/>
        <end position="26"/>
    </location>
</feature>
<dbReference type="SMART" id="SM00066">
    <property type="entry name" value="GAL4"/>
    <property type="match status" value="1"/>
</dbReference>
<dbReference type="InterPro" id="IPR036864">
    <property type="entry name" value="Zn2-C6_fun-type_DNA-bd_sf"/>
</dbReference>
<feature type="domain" description="Zn(2)-C6 fungal-type" evidence="3">
    <location>
        <begin position="55"/>
        <end position="85"/>
    </location>
</feature>
<dbReference type="SUPFAM" id="SSF57701">
    <property type="entry name" value="Zn2/Cys6 DNA-binding domain"/>
    <property type="match status" value="1"/>
</dbReference>
<feature type="region of interest" description="Disordered" evidence="2">
    <location>
        <begin position="204"/>
        <end position="225"/>
    </location>
</feature>
<comment type="caution">
    <text evidence="4">The sequence shown here is derived from an EMBL/GenBank/DDBJ whole genome shotgun (WGS) entry which is preliminary data.</text>
</comment>
<proteinExistence type="predicted"/>
<evidence type="ECO:0000256" key="2">
    <source>
        <dbReference type="SAM" id="MobiDB-lite"/>
    </source>
</evidence>
<dbReference type="CDD" id="cd12148">
    <property type="entry name" value="fungal_TF_MHR"/>
    <property type="match status" value="1"/>
</dbReference>
<dbReference type="PANTHER" id="PTHR47785:SF5">
    <property type="entry name" value="ZN(II)2CYS6 TRANSCRIPTION FACTOR (EUROFUNG)"/>
    <property type="match status" value="1"/>
</dbReference>
<evidence type="ECO:0000313" key="4">
    <source>
        <dbReference type="EMBL" id="TPX11446.1"/>
    </source>
</evidence>
<gene>
    <name evidence="4" type="ORF">E0L32_007865</name>
</gene>
<reference evidence="4 5" key="1">
    <citation type="submission" date="2019-06" db="EMBL/GenBank/DDBJ databases">
        <title>Draft genome sequence of the filamentous fungus Phialemoniopsis curvata isolated from diesel fuel.</title>
        <authorList>
            <person name="Varaljay V.A."/>
            <person name="Lyon W.J."/>
            <person name="Crouch A.L."/>
            <person name="Drake C.E."/>
            <person name="Hollomon J.M."/>
            <person name="Nadeau L.J."/>
            <person name="Nunn H.S."/>
            <person name="Stevenson B.S."/>
            <person name="Bojanowski C.L."/>
            <person name="Crookes-Goodson W.J."/>
        </authorList>
    </citation>
    <scope>NUCLEOTIDE SEQUENCE [LARGE SCALE GENOMIC DNA]</scope>
    <source>
        <strain evidence="4 5">D216</strain>
    </source>
</reference>
<evidence type="ECO:0000313" key="5">
    <source>
        <dbReference type="Proteomes" id="UP000319257"/>
    </source>
</evidence>
<dbReference type="Proteomes" id="UP000319257">
    <property type="component" value="Unassembled WGS sequence"/>
</dbReference>
<dbReference type="Pfam" id="PF00172">
    <property type="entry name" value="Zn_clus"/>
    <property type="match status" value="1"/>
</dbReference>
<dbReference type="CDD" id="cd00067">
    <property type="entry name" value="GAL4"/>
    <property type="match status" value="1"/>
</dbReference>
<dbReference type="GO" id="GO:0000981">
    <property type="term" value="F:DNA-binding transcription factor activity, RNA polymerase II-specific"/>
    <property type="evidence" value="ECO:0007669"/>
    <property type="project" value="InterPro"/>
</dbReference>
<evidence type="ECO:0000259" key="3">
    <source>
        <dbReference type="PROSITE" id="PS50048"/>
    </source>
</evidence>
<evidence type="ECO:0000256" key="1">
    <source>
        <dbReference type="ARBA" id="ARBA00023242"/>
    </source>
</evidence>
<dbReference type="EMBL" id="SKBQ01000049">
    <property type="protein sequence ID" value="TPX11446.1"/>
    <property type="molecule type" value="Genomic_DNA"/>
</dbReference>
<dbReference type="RefSeq" id="XP_030993157.1">
    <property type="nucleotide sequence ID" value="XM_031142656.1"/>
</dbReference>
<keyword evidence="5" id="KW-1185">Reference proteome</keyword>
<dbReference type="Gene3D" id="4.10.240.10">
    <property type="entry name" value="Zn(2)-C6 fungal-type DNA-binding domain"/>
    <property type="match status" value="1"/>
</dbReference>
<feature type="region of interest" description="Disordered" evidence="2">
    <location>
        <begin position="430"/>
        <end position="463"/>
    </location>
</feature>
<dbReference type="OrthoDB" id="4356994at2759"/>